<dbReference type="Proteomes" id="UP001430953">
    <property type="component" value="Unassembled WGS sequence"/>
</dbReference>
<gene>
    <name evidence="1" type="ORF">PUN28_010631</name>
</gene>
<evidence type="ECO:0000313" key="2">
    <source>
        <dbReference type="Proteomes" id="UP001430953"/>
    </source>
</evidence>
<dbReference type="EMBL" id="JADYXP020000010">
    <property type="protein sequence ID" value="KAL0115159.1"/>
    <property type="molecule type" value="Genomic_DNA"/>
</dbReference>
<proteinExistence type="predicted"/>
<name>A0AAW2FJF7_9HYME</name>
<organism evidence="1 2">
    <name type="scientific">Cardiocondyla obscurior</name>
    <dbReference type="NCBI Taxonomy" id="286306"/>
    <lineage>
        <taxon>Eukaryota</taxon>
        <taxon>Metazoa</taxon>
        <taxon>Ecdysozoa</taxon>
        <taxon>Arthropoda</taxon>
        <taxon>Hexapoda</taxon>
        <taxon>Insecta</taxon>
        <taxon>Pterygota</taxon>
        <taxon>Neoptera</taxon>
        <taxon>Endopterygota</taxon>
        <taxon>Hymenoptera</taxon>
        <taxon>Apocrita</taxon>
        <taxon>Aculeata</taxon>
        <taxon>Formicoidea</taxon>
        <taxon>Formicidae</taxon>
        <taxon>Myrmicinae</taxon>
        <taxon>Cardiocondyla</taxon>
    </lineage>
</organism>
<reference evidence="1 2" key="1">
    <citation type="submission" date="2023-03" db="EMBL/GenBank/DDBJ databases">
        <title>High recombination rates correlate with genetic variation in Cardiocondyla obscurior ants.</title>
        <authorList>
            <person name="Errbii M."/>
        </authorList>
    </citation>
    <scope>NUCLEOTIDE SEQUENCE [LARGE SCALE GENOMIC DNA]</scope>
    <source>
        <strain evidence="1">Alpha-2009</strain>
        <tissue evidence="1">Whole body</tissue>
    </source>
</reference>
<evidence type="ECO:0000313" key="1">
    <source>
        <dbReference type="EMBL" id="KAL0115159.1"/>
    </source>
</evidence>
<dbReference type="AlphaFoldDB" id="A0AAW2FJF7"/>
<protein>
    <submittedName>
        <fullName evidence="1">Uncharacterized protein</fullName>
    </submittedName>
</protein>
<comment type="caution">
    <text evidence="1">The sequence shown here is derived from an EMBL/GenBank/DDBJ whole genome shotgun (WGS) entry which is preliminary data.</text>
</comment>
<sequence>MRIRSRPVHRGRKWGRHESTALRPPACSIDCNITHTISGISIPTYNILSQGIGEQQHIDLRLHVGEIALPHIHPRHTYTRILSAGTSARRMCVRARVRVPTL</sequence>
<keyword evidence="2" id="KW-1185">Reference proteome</keyword>
<accession>A0AAW2FJF7</accession>